<dbReference type="SMART" id="SM00912">
    <property type="entry name" value="Haemagg_act"/>
    <property type="match status" value="1"/>
</dbReference>
<accession>A0AAU7L2U3</accession>
<dbReference type="NCBIfam" id="TIGR01731">
    <property type="entry name" value="fil_hemag_20aa"/>
    <property type="match status" value="10"/>
</dbReference>
<dbReference type="Gene3D" id="2.160.20.10">
    <property type="entry name" value="Single-stranded right-handed beta-helix, Pectin lyase-like"/>
    <property type="match status" value="1"/>
</dbReference>
<dbReference type="InterPro" id="IPR008638">
    <property type="entry name" value="FhaB/CdiA-like_TPS"/>
</dbReference>
<dbReference type="RefSeq" id="WP_348994723.1">
    <property type="nucleotide sequence ID" value="NZ_CP157584.1"/>
</dbReference>
<feature type="region of interest" description="Disordered" evidence="1">
    <location>
        <begin position="3716"/>
        <end position="3786"/>
    </location>
</feature>
<name>A0AAU7L2U3_9BURK</name>
<dbReference type="Pfam" id="PF05860">
    <property type="entry name" value="TPS"/>
    <property type="match status" value="1"/>
</dbReference>
<protein>
    <submittedName>
        <fullName evidence="3">Hemagglutinin repeat-containing protein</fullName>
    </submittedName>
</protein>
<dbReference type="SUPFAM" id="SSF51126">
    <property type="entry name" value="Pectin lyase-like"/>
    <property type="match status" value="1"/>
</dbReference>
<dbReference type="InterPro" id="IPR012334">
    <property type="entry name" value="Pectin_lyas_fold"/>
</dbReference>
<feature type="compositionally biased region" description="Low complexity" evidence="1">
    <location>
        <begin position="400"/>
        <end position="418"/>
    </location>
</feature>
<dbReference type="NCBIfam" id="TIGR01901">
    <property type="entry name" value="adhes_NPXG"/>
    <property type="match status" value="1"/>
</dbReference>
<sequence length="3879" mass="393169">MMSKLRSLIVWSVVFTQVWSPVLAQTLPISVDRSVPGAKPFVSVSHGVPVVNIAPPSAGGVSNNRYTQFNVGPSGVVLNNSGGASQTQLAGQVSGNLMLGNRHAGTILNQVTAPNPSQLLGTLEVAGNRANIIVANPAGITCNGCGFLNADRATLTTGKPRVGPDGGIGFDVTTGRLAVEGQGLNGMNLSQVDLLARTLEINAGIWANRLNVTAGASRVDYGSDAISAQAGDGPAPIVALDTAALGGMYANSIRLIGTEAGVGVNIGGNLAALTGDLQVNAAGDVRIAPRATVQAAGDLRMRSGGELAVQGAAQATGAAALVATRNVTIPGAVGAGSSLSIEAGGDAAVGAQGSLRTQGALRVAAGRDLSLSGGLLTSGQDARAQSGRNLTVAAQAAMPGGATESGAGADAEAGAQPGKPFGPATPSEPPGGVSTVDGVVSAQDGVTLQAGRDLVLPQQVLVSGTLLTEADGRVALAAGTQLQSAGNVTIRASQDMALGGAVLTDAALSLISGGDLVQGAAGRLQGKQVQASAGRDLALGGAWVSAADAQARATRDMRLDGKLSAGGSLDLDAGRHLRVGADGQADASGQARMHAAGDLSLAGLAQSNAGLTLSSGRDLQVDGGALADGGSVSMTAGQALTLGAASRVQGGDLIARAGSDVDARGEMGAQGDIGLLSGRDLRLSGKSAASGNLGLQARRDLFADANGLWEANCGATIEAGHDAAWAGTLRANRGIALDAARRLSVDGLVTTAEGGLLSAAGDALSIGVTGRLISRDRLGVTAGADLVIDGELSSLDELSVQAARDARAGGKLHATTSLRMAAGGDLALLRGASVRSDGEVALHADQDLALAGMAAADGGMVLNGARDLTMAGEAFAFGGRLRLEVSQNARLEAGSRLQGLGVDARAGGDLSQDGQLVSFADINLAAGHDLSAGGGIVADGKLDLSAQGDARIGEAGRLQSAGLATLRADGEVAVAGELRGDGGTAVNAGGTLNVQGLIASAQGALTMNAEQDLTLGANGSALASGPLKAQAGGALASAGMLSSLADLALEASRNLTLQGQSLATGDMRLNAGGRLVSASSAQTQANGALSVNADSAMLAGQVVAGGVTNLRTNGELLLDGSLLAPGNTLTLASGGDLKLAASSAMKAGGRLTARAGGALLADGAIQGDSDIHLSATSDAVLNGNTAANGLLNVMAGKGLGDLRVGQDAHLRAATTLDMRAGRDLTVAGTLASTADLTLAAARDIRVDGVAASDAGLTLTGRDITVGDPGLIQAAATMAGVADRSMTIAGRAVAGRTQSLGAGERLSIAGTVAALQGDLSLAATRGDAIFGAASRQQAGGSLMLTAGGALQMSGSSSAGQDLFLRAGTDAQLDGVIATRQGTLAATAARDLRIAAGGRLQAGAGLALAAGDVLTHAGVAVAGAQADLSANTALSNTGSVLAAGDLRVRVPGLLHNAGRLVAGVDADGGLRLPGGLQVDAGTIQHPGVSLAGKDMTLSANGLQLDGGALSAMGQMTLAVTGDIDTAGALLHAGALDLSAVHLRNPGGALTATGAARICLGAGLDNTNGKLIAAGHARVDAASIDNRDGTLAGGDLTIVTPGAVDNRSGLIQADGTLALSAASLDNRAATAPAVPVRGLLGRVVAVEADGINNQGGAINAIEGLSLKARDIDNTAGRIVSQGDASIETDVLQNGRGELAAGRNLALGIKASRTLGALRAGGDLLLDYAGSLNLDSDITAGRDLTLKLGGALDNRARVSAGRDLGIRAESFVNHETGEWIAGRGNTIDVANGLVNEGLIDGKTTRIAAGFVDNRGRIYGDQVSIGAGTLINTVGTKGAAVIASRADMDLGAGSLVNEQGALIYSAADLRVGGALDAVGTATGQAARVRNSAATIEAAGQASIAASLIENLNPSYASRTEQVSSEPKFYFRQVNQDRQEFGPLMDGSEFFWVCHEYRGICSQNPAQGVGKQNWLLLLPPSEKYPAARYGPPFDYGVPNWYGDWGLDPTATTWPIAPSYTPAEPGCAGMADDDCDIPQDLFAYAPDARIWSVFGVTPPDGPMPQWDETEPATCRNGKSSVCEAYAARRGAYEQAYADYKARHLELDTRIKAFNRDVNDRWQHAFMYYRVNETVVETRTVSSDPGQILSGAAMTLTGAVTNDKSRIAAGGALSVVGPAIDNIGASGTHTVTREGVMTLSFEKQRHARKSTRWESSSPYASTLAAEAIDLPVATATGGAALTLSGGAPAATPIGAPEPVRVFSVDLPGGKAIRTVARPAGIPDNQLFVVNRQPQAPYLVATDPRFTAGHAHVSSDYLLDLLRQPGTLPEASAGENAGGGDRRAGDPVLVSPPARQNGDMAGAGDAVTVAHLGGWDDLIPPGAKFLTPAGQPRRLGDGFHEQKVVSDQILATSGQRFLENYSNQDAQYKALLAAGARFAQAHGIKLGARLTEAQQQLLLTDLVWLVEQPVTLADGSVQSVLVPQVYLLVRKDDLKGDGTLIAGRDVDIAAEGDFVNSGAVAGRQATVIRAGNIVNRAGGTLQAGGTIDLIARQDMTNLASLIKGDKIGLSAGRDIALTSTSASERASNTWGTYLTGKARIDAGSLDVRAGRDLRLTTAQIAARDDARLQAGRDVNMATLTERKGERLERDPRNRYELSTGREIGAALAAGGSLTLAAGRDINARAADVTAGKHLAVQAGRDINATAGVRTQHSYIESYSKQRGFLSSRSNHMVNAITTERAQATTFTGDTATLTAGRDVAVSGSNLGAQHDLAVSGARDVKITAGANTMDIRHYEQDKQSGLGAMGGLSYGTRRQTDSLDGKNVFHTASMVGSVEGDTLIRANRALNLTGSNIVARQGDVALIGRGVNIAAAIDTTRDKEYHEVKQSGFSINARTPVIDAMQTAGKMHQAAGKTDNKVMQGLALATTGMAALNAYDSVMADPKSAGGASLSIDLGASKSQSATDRASASTAGSTVAAGRDITLLARGAGAASDIAVTGSRLSAGGNAVLEAEGSILLRAAQNTYEQRTKNKSSSASVGIGVSADSENGVGVMVNIGVSGARGHADGQDASWAYSNVSAGNVLALHSGGDTSLIGAAAQADRIMASVGGGLRIETLQDVSTYASKQQSAGVQAKICVYGYCKSSVSGNVAQGRMDSNFKSASEQAGLKAGDGGFQLDIARNTTLVGAAISSSERAALKGRNALATGTLVVQDVKNTARYKADQIALSGGYSWGGDGGGAPKKDDAGKTDVGANTNGQAAGGADKARDPGDKGGASAGLPVVVGASGNASSTTRSAISVGAIVIRNEAAQQDLTGMTAVQTIAALNRDTSSDTLNALKPIFDKEKIEAGFEIASEAQKQVGQFLETRARQAKALEDALKNEPEGPRRDQLKQAFEDAKTWGPGGESRRWLTAILGAVSGNVTGAAGDAIQATAVNYLQGLAASDVKQIVSALGDGPMAETARAAMHAIVGCAGAAGKGSDCGAGALGAGSGAVLNALLAGDASKMTPEEKEVRRNLIGSLVAGIAETSGVSGAEAVFAAINETENNYLKPDELKLYLAARQVLKDCAGDVCVQARKEVDRLNAISVNRNNGAERACIENPQACAAVAQVLRADITALETQANSLDRTEAATAANNLLQARTQYYTNLELRALAAEQAREREGQGSWLNTLSKEDLSASGYLTAQEVQDLEAMRSQGLKVGVLAVLPAVADGVMKGIGSVGGRRVQLAPEKAKSPNLNGAKDEGAGFSGGKPTVPGDPYNPSTVSERSGLNRNNYGRENSTDEFPAGLPNYANHSTAKNYQSRVPRDLNEQILWNRVKENPSAGRDTKLAGDKDFPRAEGWKKMEVSHRLPSGENITIHYQYNSATGKAYDMKITTPQPLPPALQPGKTLE</sequence>
<feature type="compositionally biased region" description="Polar residues" evidence="1">
    <location>
        <begin position="3748"/>
        <end position="3766"/>
    </location>
</feature>
<dbReference type="InterPro" id="IPR011050">
    <property type="entry name" value="Pectin_lyase_fold/virulence"/>
</dbReference>
<proteinExistence type="predicted"/>
<feature type="region of interest" description="Disordered" evidence="1">
    <location>
        <begin position="396"/>
        <end position="438"/>
    </location>
</feature>
<feature type="domain" description="Filamentous haemagglutinin FhaB/tRNA nuclease CdiA-like TPS" evidence="2">
    <location>
        <begin position="45"/>
        <end position="165"/>
    </location>
</feature>
<evidence type="ECO:0000259" key="2">
    <source>
        <dbReference type="SMART" id="SM00912"/>
    </source>
</evidence>
<dbReference type="GO" id="GO:0003824">
    <property type="term" value="F:catalytic activity"/>
    <property type="evidence" value="ECO:0007669"/>
    <property type="project" value="UniProtKB-ARBA"/>
</dbReference>
<dbReference type="InterPro" id="IPR025157">
    <property type="entry name" value="Hemagglutinin_rpt"/>
</dbReference>
<evidence type="ECO:0000313" key="3">
    <source>
        <dbReference type="EMBL" id="XBO96212.1"/>
    </source>
</evidence>
<feature type="region of interest" description="Disordered" evidence="1">
    <location>
        <begin position="3222"/>
        <end position="3263"/>
    </location>
</feature>
<dbReference type="InterPro" id="IPR010069">
    <property type="entry name" value="CdiA_FHA1_rpt"/>
</dbReference>
<reference evidence="3" key="1">
    <citation type="submission" date="2024-05" db="EMBL/GenBank/DDBJ databases">
        <title>Transcriptome analysis of the degradation process of organic nitrogen by two heterotrophic nitrifying and aerobic denitrifying bacteria, Achromobacter sp. HNDS-1 and Enterobacter sp. HNDS-6.</title>
        <authorList>
            <person name="Huang Y."/>
        </authorList>
    </citation>
    <scope>NUCLEOTIDE SEQUENCE</scope>
    <source>
        <strain evidence="3">HNDS-1</strain>
    </source>
</reference>
<dbReference type="EMBL" id="CP157584">
    <property type="protein sequence ID" value="XBO96212.1"/>
    <property type="molecule type" value="Genomic_DNA"/>
</dbReference>
<dbReference type="Pfam" id="PF13332">
    <property type="entry name" value="Fil_haemagg_2"/>
    <property type="match status" value="4"/>
</dbReference>
<evidence type="ECO:0000256" key="1">
    <source>
        <dbReference type="SAM" id="MobiDB-lite"/>
    </source>
</evidence>
<gene>
    <name evidence="3" type="ORF">ABFG95_15085</name>
</gene>
<feature type="compositionally biased region" description="Low complexity" evidence="1">
    <location>
        <begin position="3241"/>
        <end position="3252"/>
    </location>
</feature>
<organism evidence="3">
    <name type="scientific">Achromobacter sp. HNDS-1</name>
    <dbReference type="NCBI Taxonomy" id="3151598"/>
    <lineage>
        <taxon>Bacteria</taxon>
        <taxon>Pseudomonadati</taxon>
        <taxon>Pseudomonadota</taxon>
        <taxon>Betaproteobacteria</taxon>
        <taxon>Burkholderiales</taxon>
        <taxon>Alcaligenaceae</taxon>
        <taxon>Achromobacter</taxon>
    </lineage>
</organism>
<feature type="region of interest" description="Disordered" evidence="1">
    <location>
        <begin position="2319"/>
        <end position="2338"/>
    </location>
</feature>
<dbReference type="KEGG" id="achh:ABFG95_15085"/>